<dbReference type="PANTHER" id="PTHR19265:SF0">
    <property type="entry name" value="MEIOSIS-SPECIFIC NUCLEAR STRUCTURAL PROTEIN 1"/>
    <property type="match status" value="1"/>
</dbReference>
<keyword evidence="17" id="KW-1185">Reference proteome</keyword>
<dbReference type="GO" id="GO:0051321">
    <property type="term" value="P:meiotic cell cycle"/>
    <property type="evidence" value="ECO:0007669"/>
    <property type="project" value="UniProtKB-KW"/>
</dbReference>
<feature type="coiled-coil region" evidence="14">
    <location>
        <begin position="347"/>
        <end position="392"/>
    </location>
</feature>
<evidence type="ECO:0000256" key="4">
    <source>
        <dbReference type="ARBA" id="ARBA00014813"/>
    </source>
</evidence>
<reference evidence="16" key="1">
    <citation type="submission" date="2019-05" db="EMBL/GenBank/DDBJ databases">
        <title>Annotation for the trematode Paragonimus heterotremus.</title>
        <authorList>
            <person name="Choi Y.-J."/>
        </authorList>
    </citation>
    <scope>NUCLEOTIDE SEQUENCE</scope>
    <source>
        <strain evidence="16">LC</strain>
    </source>
</reference>
<evidence type="ECO:0000256" key="11">
    <source>
        <dbReference type="ARBA" id="ARBA00023254"/>
    </source>
</evidence>
<dbReference type="GO" id="GO:0005634">
    <property type="term" value="C:nucleus"/>
    <property type="evidence" value="ECO:0007669"/>
    <property type="project" value="UniProtKB-SubCell"/>
</dbReference>
<dbReference type="InterPro" id="IPR043597">
    <property type="entry name" value="TPH_dom"/>
</dbReference>
<name>A0A8J4TA13_9TREM</name>
<evidence type="ECO:0000256" key="7">
    <source>
        <dbReference type="ARBA" id="ARBA00023054"/>
    </source>
</evidence>
<evidence type="ECO:0000259" key="15">
    <source>
        <dbReference type="Pfam" id="PF13868"/>
    </source>
</evidence>
<evidence type="ECO:0000256" key="9">
    <source>
        <dbReference type="ARBA" id="ARBA00023212"/>
    </source>
</evidence>
<keyword evidence="9" id="KW-0206">Cytoskeleton</keyword>
<dbReference type="GO" id="GO:0031514">
    <property type="term" value="C:motile cilium"/>
    <property type="evidence" value="ECO:0007669"/>
    <property type="project" value="TreeGrafter"/>
</dbReference>
<evidence type="ECO:0000256" key="3">
    <source>
        <dbReference type="ARBA" id="ARBA00009158"/>
    </source>
</evidence>
<keyword evidence="8" id="KW-0969">Cilium</keyword>
<dbReference type="PANTHER" id="PTHR19265">
    <property type="entry name" value="MEIOSIS-SPECIFIC NUCLEAR STRUCTURAL PROTEIN 1"/>
    <property type="match status" value="1"/>
</dbReference>
<feature type="coiled-coil region" evidence="14">
    <location>
        <begin position="194"/>
        <end position="239"/>
    </location>
</feature>
<dbReference type="Proteomes" id="UP000748531">
    <property type="component" value="Unassembled WGS sequence"/>
</dbReference>
<evidence type="ECO:0000313" key="17">
    <source>
        <dbReference type="Proteomes" id="UP000748531"/>
    </source>
</evidence>
<dbReference type="OrthoDB" id="197839at2759"/>
<evidence type="ECO:0000256" key="12">
    <source>
        <dbReference type="ARBA" id="ARBA00023273"/>
    </source>
</evidence>
<organism evidence="16 17">
    <name type="scientific">Paragonimus heterotremus</name>
    <dbReference type="NCBI Taxonomy" id="100268"/>
    <lineage>
        <taxon>Eukaryota</taxon>
        <taxon>Metazoa</taxon>
        <taxon>Spiralia</taxon>
        <taxon>Lophotrochozoa</taxon>
        <taxon>Platyhelminthes</taxon>
        <taxon>Trematoda</taxon>
        <taxon>Digenea</taxon>
        <taxon>Plagiorchiida</taxon>
        <taxon>Troglotremata</taxon>
        <taxon>Troglotrematidae</taxon>
        <taxon>Paragonimus</taxon>
    </lineage>
</organism>
<proteinExistence type="inferred from homology"/>
<evidence type="ECO:0000256" key="2">
    <source>
        <dbReference type="ARBA" id="ARBA00004611"/>
    </source>
</evidence>
<keyword evidence="6" id="KW-0282">Flagellum</keyword>
<dbReference type="AlphaFoldDB" id="A0A8J4TA13"/>
<accession>A0A8J4TA13</accession>
<evidence type="ECO:0000256" key="8">
    <source>
        <dbReference type="ARBA" id="ARBA00023069"/>
    </source>
</evidence>
<dbReference type="EMBL" id="LUCH01002904">
    <property type="protein sequence ID" value="KAF5400804.1"/>
    <property type="molecule type" value="Genomic_DNA"/>
</dbReference>
<keyword evidence="7 14" id="KW-0175">Coiled coil</keyword>
<evidence type="ECO:0000256" key="13">
    <source>
        <dbReference type="ARBA" id="ARBA00046114"/>
    </source>
</evidence>
<evidence type="ECO:0000313" key="16">
    <source>
        <dbReference type="EMBL" id="KAF5400804.1"/>
    </source>
</evidence>
<sequence length="424" mass="50659">MPLGKQAWLRGKLETLLSERSAKHVSVNESISRELSRVKNEELCEEKLREQVRRESHELRALESKLREAYTARELLAQMAEKRALAYDQMAEEALYAHHVNLEQGNQNLQREQEDQVRKAAKEELRAQLELQLNEQEHARQIAFGEFLKDKQMVNEVVQRIQREDEIERDKHEKLKEIIKADIVEQQSLRITYKKLEQAELNKEEEAIKAYVAQKDMEKRAVEEDKKARQQAVEHLQEKLGKELIQKQVLGRELEEIHQTLLLEEEAAKSRNAEQEAVMRKMNDQQRLRDEYAKQFEYRRQQEKQEREEENRLSEIMRMQFQHDELSVLAEAAKQQAKKQEYASLARQALIEKRERLQAEFRQAQMDLEKQAEQARQRHEIEEEERRRLLRKHAVELIDHLPKGVFRSKEELEQIVRMANRTDK</sequence>
<comment type="similarity">
    <text evidence="3">Belongs to the MNS1 family.</text>
</comment>
<keyword evidence="12" id="KW-0966">Cell projection</keyword>
<gene>
    <name evidence="16" type="ORF">PHET_05813</name>
</gene>
<feature type="domain" description="Trichohyalin-plectin-homology" evidence="15">
    <location>
        <begin position="53"/>
        <end position="403"/>
    </location>
</feature>
<comment type="subcellular location">
    <subcellularLocation>
        <location evidence="2">Cytoplasm</location>
        <location evidence="2">Cytoskeleton</location>
        <location evidence="2">Flagellum axoneme</location>
    </subcellularLocation>
    <subcellularLocation>
        <location evidence="1">Nucleus</location>
    </subcellularLocation>
</comment>
<dbReference type="Pfam" id="PF13868">
    <property type="entry name" value="TPH"/>
    <property type="match status" value="1"/>
</dbReference>
<evidence type="ECO:0000256" key="1">
    <source>
        <dbReference type="ARBA" id="ARBA00004123"/>
    </source>
</evidence>
<protein>
    <recommendedName>
        <fullName evidence="4">Meiosis-specific nuclear structural protein 1</fullName>
    </recommendedName>
</protein>
<evidence type="ECO:0000256" key="14">
    <source>
        <dbReference type="SAM" id="Coils"/>
    </source>
</evidence>
<evidence type="ECO:0000256" key="10">
    <source>
        <dbReference type="ARBA" id="ARBA00023242"/>
    </source>
</evidence>
<evidence type="ECO:0000256" key="5">
    <source>
        <dbReference type="ARBA" id="ARBA00022490"/>
    </source>
</evidence>
<dbReference type="InterPro" id="IPR026504">
    <property type="entry name" value="MNS1"/>
</dbReference>
<comment type="caution">
    <text evidence="16">The sequence shown here is derived from an EMBL/GenBank/DDBJ whole genome shotgun (WGS) entry which is preliminary data.</text>
</comment>
<comment type="function">
    <text evidence="13">Microtubule inner protein (MIP) part of the dynein-decorated doublet microtubules (DMTs) in cilia axoneme, which is required for motile cilia beating. May play a role in the control of meiotic division and germ cell differentiation through regulation of pairing and recombination during meiosis. Required for sperm flagella assembly. May play a role in the assembly and function of the outer dynein arm-docking complex (ODA-DC). ODA-DC mediates outer dynein arms (ODA) binding onto the axonemal doublet microtubules.</text>
</comment>
<keyword evidence="11" id="KW-0469">Meiosis</keyword>
<dbReference type="GO" id="GO:0044782">
    <property type="term" value="P:cilium organization"/>
    <property type="evidence" value="ECO:0007669"/>
    <property type="project" value="TreeGrafter"/>
</dbReference>
<keyword evidence="10" id="KW-0539">Nucleus</keyword>
<feature type="coiled-coil region" evidence="14">
    <location>
        <begin position="106"/>
        <end position="142"/>
    </location>
</feature>
<feature type="coiled-coil region" evidence="14">
    <location>
        <begin position="265"/>
        <end position="319"/>
    </location>
</feature>
<evidence type="ECO:0000256" key="6">
    <source>
        <dbReference type="ARBA" id="ARBA00022846"/>
    </source>
</evidence>
<keyword evidence="5" id="KW-0963">Cytoplasm</keyword>